<name>A0A915U1T4_9BACT</name>
<keyword evidence="2" id="KW-1185">Reference proteome</keyword>
<dbReference type="RefSeq" id="WP_267925995.1">
    <property type="nucleotide sequence ID" value="NZ_AP024233.1"/>
</dbReference>
<accession>A0A915U1T4</accession>
<dbReference type="AlphaFoldDB" id="A0A915U1T4"/>
<dbReference type="Proteomes" id="UP001063350">
    <property type="component" value="Chromosome"/>
</dbReference>
<protein>
    <submittedName>
        <fullName evidence="1">Uncharacterized protein</fullName>
    </submittedName>
</protein>
<dbReference type="KEGG" id="ddu:GF1_16160"/>
<reference evidence="1" key="1">
    <citation type="submission" date="2020-12" db="EMBL/GenBank/DDBJ databases">
        <title>Desulfobium dissulfuricans gen. nov., sp. nov., a novel mesophilic, sulfate-reducing bacterium isolated from a deep-sea hydrothermal vent.</title>
        <authorList>
            <person name="Hashimoto Y."/>
            <person name="Tame A."/>
            <person name="Sawayama S."/>
            <person name="Miyazaki J."/>
            <person name="Takai K."/>
            <person name="Nakagawa S."/>
        </authorList>
    </citation>
    <scope>NUCLEOTIDE SEQUENCE</scope>
    <source>
        <strain evidence="1">GF1</strain>
    </source>
</reference>
<gene>
    <name evidence="1" type="ORF">GF1_16160</name>
</gene>
<dbReference type="EMBL" id="AP024233">
    <property type="protein sequence ID" value="BCO09240.1"/>
    <property type="molecule type" value="Genomic_DNA"/>
</dbReference>
<evidence type="ECO:0000313" key="2">
    <source>
        <dbReference type="Proteomes" id="UP001063350"/>
    </source>
</evidence>
<sequence>MAHLNEHGVLTGGRKIVLARGKRFLVVATLCEFHGQWYFGVNVKVGRTEVDSFGFGFLPAPKRDKPYPTFDEALNAARLYAERVIRDRTRRKHTPINPPVKAAARKALEALYRERQLKLFG</sequence>
<evidence type="ECO:0000313" key="1">
    <source>
        <dbReference type="EMBL" id="BCO09240.1"/>
    </source>
</evidence>
<proteinExistence type="predicted"/>
<organism evidence="1 2">
    <name type="scientific">Desulfolithobacter dissulfuricans</name>
    <dbReference type="NCBI Taxonomy" id="2795293"/>
    <lineage>
        <taxon>Bacteria</taxon>
        <taxon>Pseudomonadati</taxon>
        <taxon>Thermodesulfobacteriota</taxon>
        <taxon>Desulfobulbia</taxon>
        <taxon>Desulfobulbales</taxon>
        <taxon>Desulfobulbaceae</taxon>
        <taxon>Desulfolithobacter</taxon>
    </lineage>
</organism>